<evidence type="ECO:0000313" key="8">
    <source>
        <dbReference type="Proteomes" id="UP000529417"/>
    </source>
</evidence>
<protein>
    <submittedName>
        <fullName evidence="7">RNase adapter RapZ</fullName>
    </submittedName>
</protein>
<dbReference type="Pfam" id="PF03668">
    <property type="entry name" value="RapZ-like_N"/>
    <property type="match status" value="1"/>
</dbReference>
<evidence type="ECO:0000313" key="7">
    <source>
        <dbReference type="EMBL" id="NYS25924.1"/>
    </source>
</evidence>
<dbReference type="SUPFAM" id="SSF52540">
    <property type="entry name" value="P-loop containing nucleoside triphosphate hydrolases"/>
    <property type="match status" value="1"/>
</dbReference>
<keyword evidence="2 4" id="KW-0067">ATP-binding</keyword>
<dbReference type="HAMAP" id="MF_00636">
    <property type="entry name" value="RapZ_like"/>
    <property type="match status" value="1"/>
</dbReference>
<dbReference type="PANTHER" id="PTHR30448">
    <property type="entry name" value="RNASE ADAPTER PROTEIN RAPZ"/>
    <property type="match status" value="1"/>
</dbReference>
<dbReference type="PIRSF" id="PIRSF005052">
    <property type="entry name" value="P-loopkin"/>
    <property type="match status" value="1"/>
</dbReference>
<evidence type="ECO:0000256" key="3">
    <source>
        <dbReference type="ARBA" id="ARBA00023134"/>
    </source>
</evidence>
<feature type="binding site" evidence="4">
    <location>
        <begin position="14"/>
        <end position="21"/>
    </location>
    <ligand>
        <name>ATP</name>
        <dbReference type="ChEBI" id="CHEBI:30616"/>
    </ligand>
</feature>
<dbReference type="PANTHER" id="PTHR30448:SF0">
    <property type="entry name" value="RNASE ADAPTER PROTEIN RAPZ"/>
    <property type="match status" value="1"/>
</dbReference>
<dbReference type="InterPro" id="IPR027417">
    <property type="entry name" value="P-loop_NTPase"/>
</dbReference>
<dbReference type="RefSeq" id="WP_179906723.1">
    <property type="nucleotide sequence ID" value="NZ_JACBXS010000028.1"/>
</dbReference>
<dbReference type="InterPro" id="IPR053930">
    <property type="entry name" value="RapZ-like_N"/>
</dbReference>
<comment type="caution">
    <text evidence="7">The sequence shown here is derived from an EMBL/GenBank/DDBJ whole genome shotgun (WGS) entry which is preliminary data.</text>
</comment>
<dbReference type="EMBL" id="JACBXS010000028">
    <property type="protein sequence ID" value="NYS25924.1"/>
    <property type="molecule type" value="Genomic_DNA"/>
</dbReference>
<evidence type="ECO:0000259" key="6">
    <source>
        <dbReference type="Pfam" id="PF22740"/>
    </source>
</evidence>
<dbReference type="InterPro" id="IPR053931">
    <property type="entry name" value="RapZ_C"/>
</dbReference>
<evidence type="ECO:0000259" key="5">
    <source>
        <dbReference type="Pfam" id="PF03668"/>
    </source>
</evidence>
<reference evidence="7 8" key="1">
    <citation type="journal article" date="2000" name="Arch. Microbiol.">
        <title>Rhodobaca bogoriensis gen. nov. and sp. nov., an alkaliphilic purple nonsulfur bacterium from African Rift Valley soda lakes.</title>
        <authorList>
            <person name="Milford A.D."/>
            <person name="Achenbach L.A."/>
            <person name="Jung D.O."/>
            <person name="Madigan M.T."/>
        </authorList>
    </citation>
    <scope>NUCLEOTIDE SEQUENCE [LARGE SCALE GENOMIC DNA]</scope>
    <source>
        <strain evidence="7 8">2376</strain>
    </source>
</reference>
<dbReference type="GO" id="GO:0005525">
    <property type="term" value="F:GTP binding"/>
    <property type="evidence" value="ECO:0007669"/>
    <property type="project" value="UniProtKB-UniRule"/>
</dbReference>
<dbReference type="NCBIfam" id="NF003828">
    <property type="entry name" value="PRK05416.1"/>
    <property type="match status" value="1"/>
</dbReference>
<feature type="domain" description="RapZ C-terminal" evidence="6">
    <location>
        <begin position="167"/>
        <end position="285"/>
    </location>
</feature>
<keyword evidence="1 4" id="KW-0547">Nucleotide-binding</keyword>
<sequence length="294" mass="32528">MRDNDTEMIVFVTGPAGAGRGTALNALEDAGFEVIDNLPLALVPQVAEGRAPGRPLALGIDPRSRDFAPDNFLQVLEDLRARDRNRVDLVFLDCAVQTLLRRFSETRRRHPLSAGAAPSDGIALEILLLEPMRLRADYLIDTSEMSPHDLRAEMTRWFGSDASAQLTVSLQSFSYKRGLPHEADLVFDCRFLRNPHWEPALRPRDGRDPEVAAHVAGDARFAPFLERVMAMLDLVLPANAEEGKTTVNIAIGCTGGRHRSVMLVEKLAPALVDQGWQVSKRHRELTRIAAQPSV</sequence>
<feature type="domain" description="RapZ-like N-terminal" evidence="5">
    <location>
        <begin position="9"/>
        <end position="161"/>
    </location>
</feature>
<accession>A0A7Z0KZ28</accession>
<evidence type="ECO:0000256" key="2">
    <source>
        <dbReference type="ARBA" id="ARBA00022840"/>
    </source>
</evidence>
<dbReference type="Pfam" id="PF22740">
    <property type="entry name" value="PapZ_C"/>
    <property type="match status" value="1"/>
</dbReference>
<keyword evidence="8" id="KW-1185">Reference proteome</keyword>
<keyword evidence="3 4" id="KW-0342">GTP-binding</keyword>
<name>A0A7Z0KZ28_9RHOB</name>
<dbReference type="InterPro" id="IPR005337">
    <property type="entry name" value="RapZ-like"/>
</dbReference>
<evidence type="ECO:0000256" key="4">
    <source>
        <dbReference type="HAMAP-Rule" id="MF_00636"/>
    </source>
</evidence>
<evidence type="ECO:0000256" key="1">
    <source>
        <dbReference type="ARBA" id="ARBA00022741"/>
    </source>
</evidence>
<dbReference type="GO" id="GO:0005524">
    <property type="term" value="F:ATP binding"/>
    <property type="evidence" value="ECO:0007669"/>
    <property type="project" value="UniProtKB-UniRule"/>
</dbReference>
<dbReference type="Proteomes" id="UP000529417">
    <property type="component" value="Unassembled WGS sequence"/>
</dbReference>
<dbReference type="AlphaFoldDB" id="A0A7Z0KZ28"/>
<feature type="binding site" evidence="4">
    <location>
        <begin position="61"/>
        <end position="64"/>
    </location>
    <ligand>
        <name>GTP</name>
        <dbReference type="ChEBI" id="CHEBI:37565"/>
    </ligand>
</feature>
<gene>
    <name evidence="7" type="primary">rapZ</name>
    <name evidence="7" type="ORF">HUK65_13085</name>
</gene>
<organism evidence="7 8">
    <name type="scientific">Rhabdonatronobacter sediminivivens</name>
    <dbReference type="NCBI Taxonomy" id="2743469"/>
    <lineage>
        <taxon>Bacteria</taxon>
        <taxon>Pseudomonadati</taxon>
        <taxon>Pseudomonadota</taxon>
        <taxon>Alphaproteobacteria</taxon>
        <taxon>Rhodobacterales</taxon>
        <taxon>Paracoccaceae</taxon>
        <taxon>Rhabdonatronobacter</taxon>
    </lineage>
</organism>
<proteinExistence type="inferred from homology"/>